<dbReference type="EMBL" id="JBDFQZ010000007">
    <property type="protein sequence ID" value="KAK9705649.1"/>
    <property type="molecule type" value="Genomic_DNA"/>
</dbReference>
<evidence type="ECO:0000313" key="1">
    <source>
        <dbReference type="EMBL" id="KAK9705649.1"/>
    </source>
</evidence>
<comment type="caution">
    <text evidence="1">The sequence shown here is derived from an EMBL/GenBank/DDBJ whole genome shotgun (WGS) entry which is preliminary data.</text>
</comment>
<evidence type="ECO:0000313" key="2">
    <source>
        <dbReference type="Proteomes" id="UP001443914"/>
    </source>
</evidence>
<sequence>MRGNRVDFGAVIETHVKVQSVRSIHMRFISGYSLATNYDFHNGCRIWVIWNSVTIQLRFWIGELNLFIARFDICSLRGWCWLLLFTVLIELLRDSSFGLHFGNSMLGASPKWAKLDRLLVKHLWFLHMPIFTVVFLPPRVSDHASVLLSVASATMFHRPFRLRNLKTVLKMIHFNEFAGITNRVAAAKSLLSDCQLQLQGSVNPLLLAQEKRLHTAYAGLKKAEMRFLAQKAKVQHLVLSDTNTRYFYASIAARRVRNIIGAIEDIQGQVCHGQENVSLAFLNYYRDLLGSTEPTMDLPADLFHNNILKNPSQLNVMVTVPEIEATLFSIDRSKSPGVDGYSSGFFRDTWSITGPAFIAAVFEFFQKSVMP</sequence>
<proteinExistence type="predicted"/>
<organism evidence="1 2">
    <name type="scientific">Saponaria officinalis</name>
    <name type="common">Common soapwort</name>
    <name type="synonym">Lychnis saponaria</name>
    <dbReference type="NCBI Taxonomy" id="3572"/>
    <lineage>
        <taxon>Eukaryota</taxon>
        <taxon>Viridiplantae</taxon>
        <taxon>Streptophyta</taxon>
        <taxon>Embryophyta</taxon>
        <taxon>Tracheophyta</taxon>
        <taxon>Spermatophyta</taxon>
        <taxon>Magnoliopsida</taxon>
        <taxon>eudicotyledons</taxon>
        <taxon>Gunneridae</taxon>
        <taxon>Pentapetalae</taxon>
        <taxon>Caryophyllales</taxon>
        <taxon>Caryophyllaceae</taxon>
        <taxon>Caryophylleae</taxon>
        <taxon>Saponaria</taxon>
    </lineage>
</organism>
<protein>
    <submittedName>
        <fullName evidence="1">Uncharacterized protein</fullName>
    </submittedName>
</protein>
<reference evidence="1" key="1">
    <citation type="submission" date="2024-03" db="EMBL/GenBank/DDBJ databases">
        <title>WGS assembly of Saponaria officinalis var. Norfolk2.</title>
        <authorList>
            <person name="Jenkins J."/>
            <person name="Shu S."/>
            <person name="Grimwood J."/>
            <person name="Barry K."/>
            <person name="Goodstein D."/>
            <person name="Schmutz J."/>
            <person name="Leebens-Mack J."/>
            <person name="Osbourn A."/>
        </authorList>
    </citation>
    <scope>NUCLEOTIDE SEQUENCE [LARGE SCALE GENOMIC DNA]</scope>
    <source>
        <strain evidence="1">JIC</strain>
    </source>
</reference>
<keyword evidence="2" id="KW-1185">Reference proteome</keyword>
<accession>A0AAW1JNG0</accession>
<dbReference type="AlphaFoldDB" id="A0AAW1JNG0"/>
<gene>
    <name evidence="1" type="ORF">RND81_07G073400</name>
</gene>
<name>A0AAW1JNG0_SAPOF</name>
<dbReference type="Proteomes" id="UP001443914">
    <property type="component" value="Unassembled WGS sequence"/>
</dbReference>